<dbReference type="OrthoDB" id="9810614at2"/>
<dbReference type="AlphaFoldDB" id="A0A4V2KC20"/>
<dbReference type="PROSITE" id="PS50850">
    <property type="entry name" value="MFS"/>
    <property type="match status" value="1"/>
</dbReference>
<dbReference type="RefSeq" id="WP_131198350.1">
    <property type="nucleotide sequence ID" value="NZ_QJUL01000020.1"/>
</dbReference>
<comment type="caution">
    <text evidence="7">The sequence shown here is derived from an EMBL/GenBank/DDBJ whole genome shotgun (WGS) entry which is preliminary data.</text>
</comment>
<comment type="subcellular location">
    <subcellularLocation>
        <location evidence="1">Membrane</location>
        <topology evidence="1">Multi-pass membrane protein</topology>
    </subcellularLocation>
</comment>
<feature type="transmembrane region" description="Helical" evidence="5">
    <location>
        <begin position="96"/>
        <end position="118"/>
    </location>
</feature>
<feature type="transmembrane region" description="Helical" evidence="5">
    <location>
        <begin position="70"/>
        <end position="90"/>
    </location>
</feature>
<dbReference type="PANTHER" id="PTHR23521">
    <property type="entry name" value="TRANSPORTER MFS SUPERFAMILY"/>
    <property type="match status" value="1"/>
</dbReference>
<evidence type="ECO:0000256" key="5">
    <source>
        <dbReference type="SAM" id="Phobius"/>
    </source>
</evidence>
<dbReference type="CDD" id="cd17477">
    <property type="entry name" value="MFS_YcaD_like"/>
    <property type="match status" value="1"/>
</dbReference>
<feature type="domain" description="Major facilitator superfamily (MFS) profile" evidence="6">
    <location>
        <begin position="5"/>
        <end position="382"/>
    </location>
</feature>
<dbReference type="PANTHER" id="PTHR23521:SF3">
    <property type="entry name" value="MFS TRANSPORTER"/>
    <property type="match status" value="1"/>
</dbReference>
<dbReference type="GO" id="GO:0005886">
    <property type="term" value="C:plasma membrane"/>
    <property type="evidence" value="ECO:0007669"/>
    <property type="project" value="TreeGrafter"/>
</dbReference>
<evidence type="ECO:0000256" key="1">
    <source>
        <dbReference type="ARBA" id="ARBA00004141"/>
    </source>
</evidence>
<keyword evidence="4 5" id="KW-0472">Membrane</keyword>
<gene>
    <name evidence="7" type="ORF">DNK44_14720</name>
</gene>
<evidence type="ECO:0000256" key="3">
    <source>
        <dbReference type="ARBA" id="ARBA00022989"/>
    </source>
</evidence>
<dbReference type="SUPFAM" id="SSF103473">
    <property type="entry name" value="MFS general substrate transporter"/>
    <property type="match status" value="1"/>
</dbReference>
<sequence>MNRRLLSVLVFAVSVIGLGMGVTLPLVSLRLHEAGASSLVIGTLSAMPAAGMILAALLVNPLCQYFSGRILYLACFALCALSASALEWLPDALAPLALARLALGLGMGVAVILGESWVNELCGERRRGQVVALYAACFTGFQLVGPALIALLGTQGSWPVVIVTLANLAALALLWHSLPERWVSSGEETARSFSLAGFIRVAPALCTGVLFFAFFDAVVLSLFPLYASAHGYALGVAALMASVILAGDMAFQVPLGWLADRLDRRALHLFCGVLTLGLGLALPCLMEQRTLLWPALLVLGAAAGGIYTLALVLIGQDFRGPDLVTANACIGLLWGIGSLLGPVLSGALMSDRPQGLPLALTLAAAIFVATAMAARRRKRHTVQARG</sequence>
<name>A0A4V2KC20_9GAMM</name>
<keyword evidence="3 5" id="KW-1133">Transmembrane helix</keyword>
<evidence type="ECO:0000256" key="2">
    <source>
        <dbReference type="ARBA" id="ARBA00022692"/>
    </source>
</evidence>
<dbReference type="InterPro" id="IPR001958">
    <property type="entry name" value="Tet-R_TetA/multi-R_MdtG-like"/>
</dbReference>
<evidence type="ECO:0000313" key="8">
    <source>
        <dbReference type="Proteomes" id="UP000293172"/>
    </source>
</evidence>
<dbReference type="EMBL" id="QJUL01000020">
    <property type="protein sequence ID" value="TBU90908.1"/>
    <property type="molecule type" value="Genomic_DNA"/>
</dbReference>
<feature type="transmembrane region" description="Helical" evidence="5">
    <location>
        <begin position="291"/>
        <end position="314"/>
    </location>
</feature>
<feature type="transmembrane region" description="Helical" evidence="5">
    <location>
        <begin position="326"/>
        <end position="349"/>
    </location>
</feature>
<dbReference type="Proteomes" id="UP000293172">
    <property type="component" value="Unassembled WGS sequence"/>
</dbReference>
<reference evidence="7 8" key="1">
    <citation type="submission" date="2018-06" db="EMBL/GenBank/DDBJ databases">
        <title>Three novel Pseudomonas species isolated from symptomatic oak.</title>
        <authorList>
            <person name="Bueno-Gonzalez V."/>
            <person name="Brady C."/>
        </authorList>
    </citation>
    <scope>NUCLEOTIDE SEQUENCE [LARGE SCALE GENOMIC DNA]</scope>
    <source>
        <strain evidence="7 8">P6B</strain>
    </source>
</reference>
<evidence type="ECO:0000259" key="6">
    <source>
        <dbReference type="PROSITE" id="PS50850"/>
    </source>
</evidence>
<feature type="transmembrane region" description="Helical" evidence="5">
    <location>
        <begin position="198"/>
        <end position="226"/>
    </location>
</feature>
<feature type="transmembrane region" description="Helical" evidence="5">
    <location>
        <begin position="355"/>
        <end position="374"/>
    </location>
</feature>
<feature type="transmembrane region" description="Helical" evidence="5">
    <location>
        <begin position="130"/>
        <end position="152"/>
    </location>
</feature>
<dbReference type="Gene3D" id="1.20.1250.20">
    <property type="entry name" value="MFS general substrate transporter like domains"/>
    <property type="match status" value="2"/>
</dbReference>
<dbReference type="InterPro" id="IPR011701">
    <property type="entry name" value="MFS"/>
</dbReference>
<dbReference type="GO" id="GO:0022857">
    <property type="term" value="F:transmembrane transporter activity"/>
    <property type="evidence" value="ECO:0007669"/>
    <property type="project" value="InterPro"/>
</dbReference>
<accession>A0A4V2KC20</accession>
<dbReference type="PRINTS" id="PR01035">
    <property type="entry name" value="TCRTETA"/>
</dbReference>
<organism evidence="7 8">
    <name type="scientific">Phytopseudomonas dryadis</name>
    <dbReference type="NCBI Taxonomy" id="2487520"/>
    <lineage>
        <taxon>Bacteria</taxon>
        <taxon>Pseudomonadati</taxon>
        <taxon>Pseudomonadota</taxon>
        <taxon>Gammaproteobacteria</taxon>
        <taxon>Pseudomonadales</taxon>
        <taxon>Pseudomonadaceae</taxon>
        <taxon>Phytopseudomonas</taxon>
    </lineage>
</organism>
<dbReference type="InterPro" id="IPR020846">
    <property type="entry name" value="MFS_dom"/>
</dbReference>
<dbReference type="InterPro" id="IPR036259">
    <property type="entry name" value="MFS_trans_sf"/>
</dbReference>
<feature type="transmembrane region" description="Helical" evidence="5">
    <location>
        <begin position="158"/>
        <end position="178"/>
    </location>
</feature>
<feature type="transmembrane region" description="Helical" evidence="5">
    <location>
        <begin position="266"/>
        <end position="285"/>
    </location>
</feature>
<evidence type="ECO:0000256" key="4">
    <source>
        <dbReference type="ARBA" id="ARBA00023136"/>
    </source>
</evidence>
<keyword evidence="2 5" id="KW-0812">Transmembrane</keyword>
<feature type="transmembrane region" description="Helical" evidence="5">
    <location>
        <begin position="232"/>
        <end position="259"/>
    </location>
</feature>
<evidence type="ECO:0000313" key="7">
    <source>
        <dbReference type="EMBL" id="TBU90908.1"/>
    </source>
</evidence>
<protein>
    <submittedName>
        <fullName evidence="7">MFS transporter</fullName>
    </submittedName>
</protein>
<dbReference type="Pfam" id="PF07690">
    <property type="entry name" value="MFS_1"/>
    <property type="match status" value="1"/>
</dbReference>
<proteinExistence type="predicted"/>
<dbReference type="InterPro" id="IPR047200">
    <property type="entry name" value="MFS_YcaD-like"/>
</dbReference>
<feature type="transmembrane region" description="Helical" evidence="5">
    <location>
        <begin position="37"/>
        <end position="58"/>
    </location>
</feature>